<organism evidence="1 2">
    <name type="scientific">Avena sativa</name>
    <name type="common">Oat</name>
    <dbReference type="NCBI Taxonomy" id="4498"/>
    <lineage>
        <taxon>Eukaryota</taxon>
        <taxon>Viridiplantae</taxon>
        <taxon>Streptophyta</taxon>
        <taxon>Embryophyta</taxon>
        <taxon>Tracheophyta</taxon>
        <taxon>Spermatophyta</taxon>
        <taxon>Magnoliopsida</taxon>
        <taxon>Liliopsida</taxon>
        <taxon>Poales</taxon>
        <taxon>Poaceae</taxon>
        <taxon>BOP clade</taxon>
        <taxon>Pooideae</taxon>
        <taxon>Poodae</taxon>
        <taxon>Poeae</taxon>
        <taxon>Poeae Chloroplast Group 1 (Aveneae type)</taxon>
        <taxon>Aveninae</taxon>
        <taxon>Avena</taxon>
    </lineage>
</organism>
<dbReference type="Proteomes" id="UP001732700">
    <property type="component" value="Chromosome 6A"/>
</dbReference>
<reference evidence="1" key="2">
    <citation type="submission" date="2025-09" db="UniProtKB">
        <authorList>
            <consortium name="EnsemblPlants"/>
        </authorList>
    </citation>
    <scope>IDENTIFICATION</scope>
</reference>
<proteinExistence type="predicted"/>
<evidence type="ECO:0000313" key="1">
    <source>
        <dbReference type="EnsemblPlants" id="AVESA.00010b.r2.6AG1065460.1.CDS"/>
    </source>
</evidence>
<dbReference type="EnsemblPlants" id="AVESA.00010b.r2.6AG1065460.1">
    <property type="protein sequence ID" value="AVESA.00010b.r2.6AG1065460.1.CDS"/>
    <property type="gene ID" value="AVESA.00010b.r2.6AG1065460"/>
</dbReference>
<protein>
    <submittedName>
        <fullName evidence="1">Uncharacterized protein</fullName>
    </submittedName>
</protein>
<name>A0ACD5YZH4_AVESA</name>
<sequence length="352" mass="38932">MSDVTAVMNLGNEEPRLELPPGFRFHPTDEEVVSHYLTPKVLDRFFACLVIADVDLNKCEPWDLPSKAKMGEKEWYFFVHKDRKYPTGMRTNRATDSGYWKATGKDKEIFRGKGRAAVLVGMKKTLVFYLGRAPRGEKTPWVMHEYRLDGKLPPHLPRSAKDEWAVCRVFNKDLLAKNAPPQAMAPVAGGGMERIDSLSFLDDLLLDTAGMPALMDSPFGATDDDLNGASTSTSGAAVPPEQDMGYHMVKTEQPAAPPQETQSPYYFSMPAVTNGARGGGAGYAQYLQAAGNSQQDAIRRHCRPDAPSSSTLVAGETEMPSLLIPPSRPSSYLDLEELCSEPLMDYSNMWKF</sequence>
<keyword evidence="2" id="KW-1185">Reference proteome</keyword>
<reference evidence="1" key="1">
    <citation type="submission" date="2021-05" db="EMBL/GenBank/DDBJ databases">
        <authorList>
            <person name="Scholz U."/>
            <person name="Mascher M."/>
            <person name="Fiebig A."/>
        </authorList>
    </citation>
    <scope>NUCLEOTIDE SEQUENCE [LARGE SCALE GENOMIC DNA]</scope>
</reference>
<accession>A0ACD5YZH4</accession>
<evidence type="ECO:0000313" key="2">
    <source>
        <dbReference type="Proteomes" id="UP001732700"/>
    </source>
</evidence>